<dbReference type="InterPro" id="IPR033131">
    <property type="entry name" value="Pectinesterase_Asp_AS"/>
</dbReference>
<keyword evidence="10" id="KW-1185">Reference proteome</keyword>
<keyword evidence="7" id="KW-0961">Cell wall biogenesis/degradation</keyword>
<evidence type="ECO:0000313" key="9">
    <source>
        <dbReference type="EnsemblPlants" id="Kaladp0515s0019.1.v1.1"/>
    </source>
</evidence>
<dbReference type="PROSITE" id="PS00503">
    <property type="entry name" value="PECTINESTERASE_2"/>
    <property type="match status" value="1"/>
</dbReference>
<dbReference type="InterPro" id="IPR006501">
    <property type="entry name" value="Pectinesterase_inhib_dom"/>
</dbReference>
<comment type="similarity">
    <text evidence="2">In the N-terminal section; belongs to the PMEI family.</text>
</comment>
<feature type="chain" id="PRO_5029947474" description="Pectinesterase" evidence="7">
    <location>
        <begin position="27"/>
        <end position="527"/>
    </location>
</feature>
<proteinExistence type="inferred from homology"/>
<dbReference type="Pfam" id="PF01095">
    <property type="entry name" value="Pectinesterase"/>
    <property type="match status" value="1"/>
</dbReference>
<name>A0A7N1A686_KALFE</name>
<feature type="signal peptide" evidence="7">
    <location>
        <begin position="1"/>
        <end position="26"/>
    </location>
</feature>
<dbReference type="InterPro" id="IPR000070">
    <property type="entry name" value="Pectinesterase_cat"/>
</dbReference>
<dbReference type="GO" id="GO:0045490">
    <property type="term" value="P:pectin catabolic process"/>
    <property type="evidence" value="ECO:0007669"/>
    <property type="project" value="UniProtKB-UniRule"/>
</dbReference>
<evidence type="ECO:0000256" key="7">
    <source>
        <dbReference type="RuleBase" id="RU000589"/>
    </source>
</evidence>
<evidence type="ECO:0000259" key="8">
    <source>
        <dbReference type="SMART" id="SM00856"/>
    </source>
</evidence>
<keyword evidence="7" id="KW-0964">Secreted</keyword>
<dbReference type="GO" id="GO:0004857">
    <property type="term" value="F:enzyme inhibitor activity"/>
    <property type="evidence" value="ECO:0007669"/>
    <property type="project" value="InterPro"/>
</dbReference>
<accession>A0A7N1A686</accession>
<evidence type="ECO:0000313" key="10">
    <source>
        <dbReference type="Proteomes" id="UP000594263"/>
    </source>
</evidence>
<evidence type="ECO:0000256" key="3">
    <source>
        <dbReference type="ARBA" id="ARBA00007786"/>
    </source>
</evidence>
<dbReference type="Gene3D" id="2.160.20.10">
    <property type="entry name" value="Single-stranded right-handed beta-helix, Pectin lyase-like"/>
    <property type="match status" value="1"/>
</dbReference>
<organism evidence="9 10">
    <name type="scientific">Kalanchoe fedtschenkoi</name>
    <name type="common">Lavender scallops</name>
    <name type="synonym">South American air plant</name>
    <dbReference type="NCBI Taxonomy" id="63787"/>
    <lineage>
        <taxon>Eukaryota</taxon>
        <taxon>Viridiplantae</taxon>
        <taxon>Streptophyta</taxon>
        <taxon>Embryophyta</taxon>
        <taxon>Tracheophyta</taxon>
        <taxon>Spermatophyta</taxon>
        <taxon>Magnoliopsida</taxon>
        <taxon>eudicotyledons</taxon>
        <taxon>Gunneridae</taxon>
        <taxon>Pentapetalae</taxon>
        <taxon>Saxifragales</taxon>
        <taxon>Crassulaceae</taxon>
        <taxon>Kalanchoe</taxon>
    </lineage>
</organism>
<dbReference type="EnsemblPlants" id="Kaladp0515s0019.1.v1.1">
    <property type="protein sequence ID" value="Kaladp0515s0019.1.v1.1"/>
    <property type="gene ID" value="Kaladp0515s0019.v1.1"/>
</dbReference>
<dbReference type="Gene3D" id="1.20.140.40">
    <property type="entry name" value="Invertase/pectin methylesterase inhibitor family protein"/>
    <property type="match status" value="1"/>
</dbReference>
<evidence type="ECO:0000256" key="4">
    <source>
        <dbReference type="ARBA" id="ARBA00022801"/>
    </source>
</evidence>
<sequence>MAQRISISSLLISIITASSLFTQTRSKSGSINWWCDRTPHPRPCKLFMASRYHHQPPRHQADFRNLILQVAMERAKLAHEHVLAFGPSCETKHQRSAWRDCQGLYEDTVLQLSRTLQGVNCTAFDAQTWLSSALTNIHTCQAGSMELNVSSFISPLNQYNVSELISNGLAVNAALLGSDDAYFTDVESKDFPDWVTGSERRLLASVSLASKANIVVAKDGSSRYTTIQSAINVAARRTSTTSRFIIYVKRGIYRENVDVANNVNNVVLVGDGMKHTIITSSRSVKGGHTTYNSATAGINGLRFMARDITFRNTAGPSEGQAVALRSGSDLSVFYRCAIQGYQDSLMVHSQRQFYRECYIYGTIDFIFGNAAAVFQNSMIYVRKPLWGQVNVITAQGRNDPNQNTGIAIHNSRIMAANDLKPVVAHYKTYLGRPWQAYSRVVVMKSYLDTLLDPTGWLAWEKTSFALSTLYYAEYNNIGPRSATDLRVKWTGFKIITSPSIASRFTVESFIAGRAWLPATGVPYSSGL</sequence>
<feature type="active site" evidence="6">
    <location>
        <position position="364"/>
    </location>
</feature>
<dbReference type="Pfam" id="PF04043">
    <property type="entry name" value="PMEI"/>
    <property type="match status" value="1"/>
</dbReference>
<dbReference type="SUPFAM" id="SSF101148">
    <property type="entry name" value="Plant invertase/pectin methylesterase inhibitor"/>
    <property type="match status" value="1"/>
</dbReference>
<dbReference type="InterPro" id="IPR035513">
    <property type="entry name" value="Invertase/methylesterase_inhib"/>
</dbReference>
<comment type="catalytic activity">
    <reaction evidence="7">
        <text>[(1-&gt;4)-alpha-D-galacturonosyl methyl ester](n) + n H2O = [(1-&gt;4)-alpha-D-galacturonosyl](n) + n methanol + n H(+)</text>
        <dbReference type="Rhea" id="RHEA:22380"/>
        <dbReference type="Rhea" id="RHEA-COMP:14570"/>
        <dbReference type="Rhea" id="RHEA-COMP:14573"/>
        <dbReference type="ChEBI" id="CHEBI:15377"/>
        <dbReference type="ChEBI" id="CHEBI:15378"/>
        <dbReference type="ChEBI" id="CHEBI:17790"/>
        <dbReference type="ChEBI" id="CHEBI:140522"/>
        <dbReference type="ChEBI" id="CHEBI:140523"/>
        <dbReference type="EC" id="3.1.1.11"/>
    </reaction>
</comment>
<keyword evidence="7" id="KW-0134">Cell wall</keyword>
<keyword evidence="4 7" id="KW-0378">Hydrolase</keyword>
<comment type="similarity">
    <text evidence="3">In the C-terminal section; belongs to the pectinesterase family.</text>
</comment>
<reference evidence="9" key="1">
    <citation type="submission" date="2021-01" db="UniProtKB">
        <authorList>
            <consortium name="EnsemblPlants"/>
        </authorList>
    </citation>
    <scope>IDENTIFICATION</scope>
</reference>
<dbReference type="InterPro" id="IPR011050">
    <property type="entry name" value="Pectin_lyase_fold/virulence"/>
</dbReference>
<dbReference type="SMART" id="SM00856">
    <property type="entry name" value="PMEI"/>
    <property type="match status" value="1"/>
</dbReference>
<dbReference type="Proteomes" id="UP000594263">
    <property type="component" value="Unplaced"/>
</dbReference>
<dbReference type="FunFam" id="2.160.20.10:FF:000001">
    <property type="entry name" value="Pectinesterase"/>
    <property type="match status" value="1"/>
</dbReference>
<dbReference type="OMA" id="PWDHNIA"/>
<comment type="pathway">
    <text evidence="1 7">Glycan metabolism; pectin degradation; 2-dehydro-3-deoxy-D-gluconate from pectin: step 1/5.</text>
</comment>
<comment type="subcellular location">
    <subcellularLocation>
        <location evidence="7">Secreted</location>
        <location evidence="7">Cell wall</location>
    </subcellularLocation>
</comment>
<dbReference type="PANTHER" id="PTHR31707">
    <property type="entry name" value="PECTINESTERASE"/>
    <property type="match status" value="1"/>
</dbReference>
<comment type="function">
    <text evidence="7">Acts in the modification of cell walls via demethylesterification of cell wall pectin.</text>
</comment>
<evidence type="ECO:0000256" key="5">
    <source>
        <dbReference type="ARBA" id="ARBA00023085"/>
    </source>
</evidence>
<dbReference type="SUPFAM" id="SSF51126">
    <property type="entry name" value="Pectin lyase-like"/>
    <property type="match status" value="1"/>
</dbReference>
<dbReference type="NCBIfam" id="TIGR01614">
    <property type="entry name" value="PME_inhib"/>
    <property type="match status" value="1"/>
</dbReference>
<dbReference type="InterPro" id="IPR018040">
    <property type="entry name" value="Pectinesterase_Tyr_AS"/>
</dbReference>
<keyword evidence="7" id="KW-0732">Signal</keyword>
<dbReference type="GO" id="GO:0030599">
    <property type="term" value="F:pectinesterase activity"/>
    <property type="evidence" value="ECO:0007669"/>
    <property type="project" value="UniProtKB-UniRule"/>
</dbReference>
<dbReference type="UniPathway" id="UPA00545">
    <property type="reaction ID" value="UER00823"/>
</dbReference>
<dbReference type="PROSITE" id="PS00800">
    <property type="entry name" value="PECTINESTERASE_1"/>
    <property type="match status" value="1"/>
</dbReference>
<feature type="domain" description="Pectinesterase inhibitor" evidence="8">
    <location>
        <begin position="26"/>
        <end position="171"/>
    </location>
</feature>
<dbReference type="EC" id="3.1.1.11" evidence="7"/>
<evidence type="ECO:0000256" key="2">
    <source>
        <dbReference type="ARBA" id="ARBA00006027"/>
    </source>
</evidence>
<dbReference type="AlphaFoldDB" id="A0A7N1A686"/>
<dbReference type="CDD" id="cd15798">
    <property type="entry name" value="PMEI-like_3"/>
    <property type="match status" value="1"/>
</dbReference>
<dbReference type="Gramene" id="Kaladp0515s0019.1.v1.1">
    <property type="protein sequence ID" value="Kaladp0515s0019.1.v1.1"/>
    <property type="gene ID" value="Kaladp0515s0019.v1.1"/>
</dbReference>
<dbReference type="GO" id="GO:0042545">
    <property type="term" value="P:cell wall modification"/>
    <property type="evidence" value="ECO:0007669"/>
    <property type="project" value="UniProtKB-UniRule"/>
</dbReference>
<keyword evidence="5 7" id="KW-0063">Aspartyl esterase</keyword>
<evidence type="ECO:0000256" key="6">
    <source>
        <dbReference type="PROSITE-ProRule" id="PRU10040"/>
    </source>
</evidence>
<dbReference type="InterPro" id="IPR012334">
    <property type="entry name" value="Pectin_lyas_fold"/>
</dbReference>
<protein>
    <recommendedName>
        <fullName evidence="7">Pectinesterase</fullName>
        <ecNumber evidence="7">3.1.1.11</ecNumber>
    </recommendedName>
</protein>
<evidence type="ECO:0000256" key="1">
    <source>
        <dbReference type="ARBA" id="ARBA00005184"/>
    </source>
</evidence>